<dbReference type="OrthoDB" id="9988524at2759"/>
<gene>
    <name evidence="1" type="ORF">GNI_114070</name>
</gene>
<reference evidence="1" key="1">
    <citation type="submission" date="2013-12" db="EMBL/GenBank/DDBJ databases">
        <authorList>
            <person name="Omoto C.K."/>
            <person name="Sibley D."/>
            <person name="Venepally P."/>
            <person name="Hadjithomas M."/>
            <person name="Karamycheva S."/>
            <person name="Brunk B."/>
            <person name="Roos D."/>
            <person name="Caler E."/>
            <person name="Lorenzi H."/>
        </authorList>
    </citation>
    <scope>NUCLEOTIDE SEQUENCE</scope>
</reference>
<dbReference type="InterPro" id="IPR016130">
    <property type="entry name" value="Tyr_Pase_AS"/>
</dbReference>
<protein>
    <submittedName>
        <fullName evidence="1">Protein tyrosine/serine phosphatase</fullName>
    </submittedName>
</protein>
<sequence>MVDNCGQNFSIALKIVALSQGPVLFHCTLGKDRTGVLGMLLLHILGASEQAIIFDYSLTECASEMYHNYAKKFIVDMSGLPESFCRATADVMRLTIDYVKRTYGSIDLYLDRFSFGPEWRSYLRRKYLTS</sequence>
<dbReference type="VEuPathDB" id="CryptoDB:GNI_114070"/>
<evidence type="ECO:0000313" key="2">
    <source>
        <dbReference type="Proteomes" id="UP000019763"/>
    </source>
</evidence>
<dbReference type="RefSeq" id="XP_011131611.1">
    <property type="nucleotide sequence ID" value="XM_011133309.1"/>
</dbReference>
<keyword evidence="2" id="KW-1185">Reference proteome</keyword>
<dbReference type="PROSITE" id="PS00383">
    <property type="entry name" value="TYR_PHOSPHATASE_1"/>
    <property type="match status" value="1"/>
</dbReference>
<dbReference type="AlphaFoldDB" id="A0A023B346"/>
<dbReference type="GeneID" id="22914032"/>
<accession>A0A023B346</accession>
<name>A0A023B346_GRENI</name>
<dbReference type="Gene3D" id="3.90.190.10">
    <property type="entry name" value="Protein tyrosine phosphatase superfamily"/>
    <property type="match status" value="1"/>
</dbReference>
<comment type="caution">
    <text evidence="1">The sequence shown here is derived from an EMBL/GenBank/DDBJ whole genome shotgun (WGS) entry which is preliminary data.</text>
</comment>
<dbReference type="EMBL" id="AFNH02000851">
    <property type="protein sequence ID" value="EZG55364.1"/>
    <property type="molecule type" value="Genomic_DNA"/>
</dbReference>
<dbReference type="eggNOG" id="ENOG502SG98">
    <property type="taxonomic scope" value="Eukaryota"/>
</dbReference>
<dbReference type="Proteomes" id="UP000019763">
    <property type="component" value="Unassembled WGS sequence"/>
</dbReference>
<dbReference type="Pfam" id="PF13350">
    <property type="entry name" value="Y_phosphatase3"/>
    <property type="match status" value="1"/>
</dbReference>
<dbReference type="GO" id="GO:0004721">
    <property type="term" value="F:phosphoprotein phosphatase activity"/>
    <property type="evidence" value="ECO:0007669"/>
    <property type="project" value="InterPro"/>
</dbReference>
<proteinExistence type="predicted"/>
<organism evidence="1 2">
    <name type="scientific">Gregarina niphandrodes</name>
    <name type="common">Septate eugregarine</name>
    <dbReference type="NCBI Taxonomy" id="110365"/>
    <lineage>
        <taxon>Eukaryota</taxon>
        <taxon>Sar</taxon>
        <taxon>Alveolata</taxon>
        <taxon>Apicomplexa</taxon>
        <taxon>Conoidasida</taxon>
        <taxon>Gregarinasina</taxon>
        <taxon>Eugregarinorida</taxon>
        <taxon>Gregarinidae</taxon>
        <taxon>Gregarina</taxon>
    </lineage>
</organism>
<dbReference type="InterPro" id="IPR026893">
    <property type="entry name" value="Tyr/Ser_Pase_IphP-type"/>
</dbReference>
<dbReference type="SUPFAM" id="SSF52799">
    <property type="entry name" value="(Phosphotyrosine protein) phosphatases II"/>
    <property type="match status" value="1"/>
</dbReference>
<evidence type="ECO:0000313" key="1">
    <source>
        <dbReference type="EMBL" id="EZG55364.1"/>
    </source>
</evidence>
<dbReference type="InterPro" id="IPR029021">
    <property type="entry name" value="Prot-tyrosine_phosphatase-like"/>
</dbReference>